<feature type="non-terminal residue" evidence="2">
    <location>
        <position position="1"/>
    </location>
</feature>
<dbReference type="Proteomes" id="UP001178507">
    <property type="component" value="Unassembled WGS sequence"/>
</dbReference>
<sequence>PARSELRKGCNGVRVEERGNRDEIETYYLLPDKASSSPVRASTCPIMAWGKKAAAQKSAGKEEKARPDTKKVLACKEWSLPLKAMLRAYPDQAGCLLKVGAGSVRSALAPKALRAKLTAETSELANRPAMGLNLVAAAVEDFMDAARAVQKGASADKAQIAAAVDTFFDTLASEDDGRDELGRGLAKLADGASRLLALALAAAEARALSSDLKHWAKQVPSLEKQAPKTKQWVNRSGDQGLLAEAMAQGLDSLRFGAASASQSKSKSPSASGASSSESKQKKVKRAVKESKRAKDKKRKSSSPAKKRDEDKKKGSQRKRRAASSSSPAKTKRGKHMEAFENEDLAAALAECAAAEALTAWPEADAALVLAEAEAIKTEPLTGESFGKIKDLLKQVPEPVRVLRGLEAAKTAADA</sequence>
<evidence type="ECO:0000256" key="1">
    <source>
        <dbReference type="SAM" id="MobiDB-lite"/>
    </source>
</evidence>
<feature type="non-terminal residue" evidence="2">
    <location>
        <position position="414"/>
    </location>
</feature>
<proteinExistence type="predicted"/>
<feature type="compositionally biased region" description="Low complexity" evidence="1">
    <location>
        <begin position="258"/>
        <end position="277"/>
    </location>
</feature>
<gene>
    <name evidence="2" type="ORF">EVOR1521_LOCUS13676</name>
</gene>
<feature type="region of interest" description="Disordered" evidence="1">
    <location>
        <begin position="258"/>
        <end position="335"/>
    </location>
</feature>
<dbReference type="AlphaFoldDB" id="A0AA36IJ10"/>
<organism evidence="2 3">
    <name type="scientific">Effrenium voratum</name>
    <dbReference type="NCBI Taxonomy" id="2562239"/>
    <lineage>
        <taxon>Eukaryota</taxon>
        <taxon>Sar</taxon>
        <taxon>Alveolata</taxon>
        <taxon>Dinophyceae</taxon>
        <taxon>Suessiales</taxon>
        <taxon>Symbiodiniaceae</taxon>
        <taxon>Effrenium</taxon>
    </lineage>
</organism>
<accession>A0AA36IJ10</accession>
<keyword evidence="3" id="KW-1185">Reference proteome</keyword>
<dbReference type="EMBL" id="CAUJNA010001552">
    <property type="protein sequence ID" value="CAJ1387649.1"/>
    <property type="molecule type" value="Genomic_DNA"/>
</dbReference>
<protein>
    <submittedName>
        <fullName evidence="2">Uncharacterized protein</fullName>
    </submittedName>
</protein>
<name>A0AA36IJ10_9DINO</name>
<reference evidence="2" key="1">
    <citation type="submission" date="2023-08" db="EMBL/GenBank/DDBJ databases">
        <authorList>
            <person name="Chen Y."/>
            <person name="Shah S."/>
            <person name="Dougan E. K."/>
            <person name="Thang M."/>
            <person name="Chan C."/>
        </authorList>
    </citation>
    <scope>NUCLEOTIDE SEQUENCE</scope>
</reference>
<comment type="caution">
    <text evidence="2">The sequence shown here is derived from an EMBL/GenBank/DDBJ whole genome shotgun (WGS) entry which is preliminary data.</text>
</comment>
<evidence type="ECO:0000313" key="2">
    <source>
        <dbReference type="EMBL" id="CAJ1387649.1"/>
    </source>
</evidence>
<evidence type="ECO:0000313" key="3">
    <source>
        <dbReference type="Proteomes" id="UP001178507"/>
    </source>
</evidence>